<feature type="compositionally biased region" description="Polar residues" evidence="1">
    <location>
        <begin position="127"/>
        <end position="136"/>
    </location>
</feature>
<reference evidence="3" key="2">
    <citation type="submission" date="2022-06" db="UniProtKB">
        <authorList>
            <consortium name="EnsemblMetazoa"/>
        </authorList>
    </citation>
    <scope>IDENTIFICATION</scope>
    <source>
        <strain evidence="3">PS312</strain>
    </source>
</reference>
<keyword evidence="2" id="KW-1133">Transmembrane helix</keyword>
<feature type="transmembrane region" description="Helical" evidence="2">
    <location>
        <begin position="12"/>
        <end position="31"/>
    </location>
</feature>
<keyword evidence="4" id="KW-1185">Reference proteome</keyword>
<dbReference type="EnsemblMetazoa" id="PPA40264.1">
    <property type="protein sequence ID" value="PPA40264.1"/>
    <property type="gene ID" value="WBGene00278633"/>
</dbReference>
<keyword evidence="2" id="KW-0472">Membrane</keyword>
<proteinExistence type="predicted"/>
<dbReference type="AlphaFoldDB" id="A0A2A6BVC6"/>
<protein>
    <submittedName>
        <fullName evidence="3">Uncharacterized protein</fullName>
    </submittedName>
</protein>
<gene>
    <name evidence="3" type="primary">WBGene00278633</name>
</gene>
<feature type="compositionally biased region" description="Pro residues" evidence="1">
    <location>
        <begin position="43"/>
        <end position="55"/>
    </location>
</feature>
<feature type="compositionally biased region" description="Pro residues" evidence="1">
    <location>
        <begin position="66"/>
        <end position="84"/>
    </location>
</feature>
<organism evidence="3 4">
    <name type="scientific">Pristionchus pacificus</name>
    <name type="common">Parasitic nematode worm</name>
    <dbReference type="NCBI Taxonomy" id="54126"/>
    <lineage>
        <taxon>Eukaryota</taxon>
        <taxon>Metazoa</taxon>
        <taxon>Ecdysozoa</taxon>
        <taxon>Nematoda</taxon>
        <taxon>Chromadorea</taxon>
        <taxon>Rhabditida</taxon>
        <taxon>Rhabditina</taxon>
        <taxon>Diplogasteromorpha</taxon>
        <taxon>Diplogasteroidea</taxon>
        <taxon>Neodiplogasteridae</taxon>
        <taxon>Pristionchus</taxon>
    </lineage>
</organism>
<evidence type="ECO:0000313" key="4">
    <source>
        <dbReference type="Proteomes" id="UP000005239"/>
    </source>
</evidence>
<sequence length="167" mass="17889">MIVVDGMALNFASLFILMAIPLVSLSLIACAKLKKKNDRKQPPTAPPPKPKPQGTPIPRSTKPRTEPPASPQPTPAPQPPPPPPPKEETTAPDTTPAPSTTSLVPPSATPTQETPAPDEDFEETPAVTRNASSTAASPVLYDRDLCVDYTPDVIIQHEFLFQLLEKS</sequence>
<feature type="compositionally biased region" description="Low complexity" evidence="1">
    <location>
        <begin position="91"/>
        <end position="102"/>
    </location>
</feature>
<keyword evidence="2" id="KW-0812">Transmembrane</keyword>
<evidence type="ECO:0000256" key="2">
    <source>
        <dbReference type="SAM" id="Phobius"/>
    </source>
</evidence>
<feature type="region of interest" description="Disordered" evidence="1">
    <location>
        <begin position="35"/>
        <end position="139"/>
    </location>
</feature>
<dbReference type="Proteomes" id="UP000005239">
    <property type="component" value="Unassembled WGS sequence"/>
</dbReference>
<evidence type="ECO:0000313" key="3">
    <source>
        <dbReference type="EnsemblMetazoa" id="PPA40264.1"/>
    </source>
</evidence>
<accession>A0A2A6BVC6</accession>
<name>A0A2A6BVC6_PRIPA</name>
<evidence type="ECO:0000256" key="1">
    <source>
        <dbReference type="SAM" id="MobiDB-lite"/>
    </source>
</evidence>
<reference evidence="4" key="1">
    <citation type="journal article" date="2008" name="Nat. Genet.">
        <title>The Pristionchus pacificus genome provides a unique perspective on nematode lifestyle and parasitism.</title>
        <authorList>
            <person name="Dieterich C."/>
            <person name="Clifton S.W."/>
            <person name="Schuster L.N."/>
            <person name="Chinwalla A."/>
            <person name="Delehaunty K."/>
            <person name="Dinkelacker I."/>
            <person name="Fulton L."/>
            <person name="Fulton R."/>
            <person name="Godfrey J."/>
            <person name="Minx P."/>
            <person name="Mitreva M."/>
            <person name="Roeseler W."/>
            <person name="Tian H."/>
            <person name="Witte H."/>
            <person name="Yang S.P."/>
            <person name="Wilson R.K."/>
            <person name="Sommer R.J."/>
        </authorList>
    </citation>
    <scope>NUCLEOTIDE SEQUENCE [LARGE SCALE GENOMIC DNA]</scope>
    <source>
        <strain evidence="4">PS312</strain>
    </source>
</reference>
<accession>A0A8R1YXB9</accession>